<dbReference type="RefSeq" id="WP_173575860.1">
    <property type="nucleotide sequence ID" value="NZ_WOSW01000001.1"/>
</dbReference>
<proteinExistence type="predicted"/>
<dbReference type="Pfam" id="PF07859">
    <property type="entry name" value="Abhydrolase_3"/>
    <property type="match status" value="1"/>
</dbReference>
<name>A0ABX0K4M4_9PROT</name>
<protein>
    <submittedName>
        <fullName evidence="3">Alpha/beta hydrolase fold domain-containing protein</fullName>
    </submittedName>
</protein>
<reference evidence="3 4" key="1">
    <citation type="journal article" date="2020" name="Int. J. Syst. Evol. Microbiol.">
        <title>Novel acetic acid bacteria from cider fermentations: Acetobacter conturbans sp. nov. and Acetobacter fallax sp. nov.</title>
        <authorList>
            <person name="Sombolestani A.S."/>
            <person name="Cleenwerck I."/>
            <person name="Cnockaert M."/>
            <person name="Borremans W."/>
            <person name="Wieme A.D."/>
            <person name="De Vuyst L."/>
            <person name="Vandamme P."/>
        </authorList>
    </citation>
    <scope>NUCLEOTIDE SEQUENCE [LARGE SCALE GENOMIC DNA]</scope>
    <source>
        <strain evidence="3 4">LMG 1637</strain>
    </source>
</reference>
<organism evidence="3 4">
    <name type="scientific">Acetobacter fallax</name>
    <dbReference type="NCBI Taxonomy" id="1737473"/>
    <lineage>
        <taxon>Bacteria</taxon>
        <taxon>Pseudomonadati</taxon>
        <taxon>Pseudomonadota</taxon>
        <taxon>Alphaproteobacteria</taxon>
        <taxon>Acetobacterales</taxon>
        <taxon>Acetobacteraceae</taxon>
        <taxon>Acetobacter</taxon>
    </lineage>
</organism>
<dbReference type="InterPro" id="IPR013094">
    <property type="entry name" value="AB_hydrolase_3"/>
</dbReference>
<gene>
    <name evidence="3" type="ORF">GOB84_01740</name>
</gene>
<keyword evidence="1 3" id="KW-0378">Hydrolase</keyword>
<dbReference type="PANTHER" id="PTHR48081:SF8">
    <property type="entry name" value="ALPHA_BETA HYDROLASE FOLD-3 DOMAIN-CONTAINING PROTEIN-RELATED"/>
    <property type="match status" value="1"/>
</dbReference>
<evidence type="ECO:0000313" key="3">
    <source>
        <dbReference type="EMBL" id="NHO31297.1"/>
    </source>
</evidence>
<accession>A0ABX0K4M4</accession>
<dbReference type="EMBL" id="WOSW01000001">
    <property type="protein sequence ID" value="NHO31297.1"/>
    <property type="molecule type" value="Genomic_DNA"/>
</dbReference>
<dbReference type="InterPro" id="IPR050300">
    <property type="entry name" value="GDXG_lipolytic_enzyme"/>
</dbReference>
<dbReference type="SUPFAM" id="SSF53474">
    <property type="entry name" value="alpha/beta-Hydrolases"/>
    <property type="match status" value="1"/>
</dbReference>
<dbReference type="GO" id="GO:0016787">
    <property type="term" value="F:hydrolase activity"/>
    <property type="evidence" value="ECO:0007669"/>
    <property type="project" value="UniProtKB-KW"/>
</dbReference>
<dbReference type="Proteomes" id="UP000615326">
    <property type="component" value="Unassembled WGS sequence"/>
</dbReference>
<dbReference type="PANTHER" id="PTHR48081">
    <property type="entry name" value="AB HYDROLASE SUPERFAMILY PROTEIN C4A8.06C"/>
    <property type="match status" value="1"/>
</dbReference>
<dbReference type="Gene3D" id="3.40.50.1820">
    <property type="entry name" value="alpha/beta hydrolase"/>
    <property type="match status" value="1"/>
</dbReference>
<evidence type="ECO:0000256" key="1">
    <source>
        <dbReference type="ARBA" id="ARBA00022801"/>
    </source>
</evidence>
<feature type="domain" description="Alpha/beta hydrolase fold-3" evidence="2">
    <location>
        <begin position="82"/>
        <end position="291"/>
    </location>
</feature>
<sequence>MSGNRALVDPELLPLLDRLGPSALDEHLLPAARAERQAVPGAMDKLPVETFSRNIPGMPGDPDVRVLISRPEKASPGPLPAILHIHGGGFVMGTADRFLPLLRKWAHDLDCVVISVDYRLAPETSFPGPLDDCYAALLWAVAEAGELNIDVSRIGVAGESAGGGLAAGLALLARQRSGPHLAFQNLQYPMLDDRTGPDSPRNPVTGDYVWTRDMNVFGWRSFLGVMPGVEGISPFAAPTRATDLSGLPPAYIGVGTLDLFLDENMDYALRLIRAAVPVEIDVFPGAFHAFELQPRAAITRRSMARRTDALRRAMILRPGKDE</sequence>
<dbReference type="InterPro" id="IPR029058">
    <property type="entry name" value="AB_hydrolase_fold"/>
</dbReference>
<comment type="caution">
    <text evidence="3">The sequence shown here is derived from an EMBL/GenBank/DDBJ whole genome shotgun (WGS) entry which is preliminary data.</text>
</comment>
<evidence type="ECO:0000259" key="2">
    <source>
        <dbReference type="Pfam" id="PF07859"/>
    </source>
</evidence>
<evidence type="ECO:0000313" key="4">
    <source>
        <dbReference type="Proteomes" id="UP000615326"/>
    </source>
</evidence>
<keyword evidence="4" id="KW-1185">Reference proteome</keyword>